<proteinExistence type="predicted"/>
<dbReference type="AlphaFoldDB" id="A0A4Z2JCL7"/>
<organism evidence="2 3">
    <name type="scientific">Liparis tanakae</name>
    <name type="common">Tanaka's snailfish</name>
    <dbReference type="NCBI Taxonomy" id="230148"/>
    <lineage>
        <taxon>Eukaryota</taxon>
        <taxon>Metazoa</taxon>
        <taxon>Chordata</taxon>
        <taxon>Craniata</taxon>
        <taxon>Vertebrata</taxon>
        <taxon>Euteleostomi</taxon>
        <taxon>Actinopterygii</taxon>
        <taxon>Neopterygii</taxon>
        <taxon>Teleostei</taxon>
        <taxon>Neoteleostei</taxon>
        <taxon>Acanthomorphata</taxon>
        <taxon>Eupercaria</taxon>
        <taxon>Perciformes</taxon>
        <taxon>Cottioidei</taxon>
        <taxon>Cottales</taxon>
        <taxon>Liparidae</taxon>
        <taxon>Liparis</taxon>
    </lineage>
</organism>
<feature type="region of interest" description="Disordered" evidence="1">
    <location>
        <begin position="108"/>
        <end position="148"/>
    </location>
</feature>
<dbReference type="EMBL" id="SRLO01000010">
    <property type="protein sequence ID" value="TNN87574.1"/>
    <property type="molecule type" value="Genomic_DNA"/>
</dbReference>
<dbReference type="Proteomes" id="UP000314294">
    <property type="component" value="Unassembled WGS sequence"/>
</dbReference>
<gene>
    <name evidence="2" type="ORF">EYF80_002291</name>
</gene>
<evidence type="ECO:0000313" key="3">
    <source>
        <dbReference type="Proteomes" id="UP000314294"/>
    </source>
</evidence>
<evidence type="ECO:0000256" key="1">
    <source>
        <dbReference type="SAM" id="MobiDB-lite"/>
    </source>
</evidence>
<keyword evidence="3" id="KW-1185">Reference proteome</keyword>
<evidence type="ECO:0000313" key="2">
    <source>
        <dbReference type="EMBL" id="TNN87574.1"/>
    </source>
</evidence>
<feature type="region of interest" description="Disordered" evidence="1">
    <location>
        <begin position="30"/>
        <end position="59"/>
    </location>
</feature>
<sequence>MANLLARPTVSPSKSLPLWRRESDIRSTWARDLQGGRRPGPRGPETCREAGDQVEGEAPPLDAQLVLKLIGMRRAHLRVLQAPPRTPLKPPRSDHLVLLHLSHTDTMFAPGRALPPPRRSVSHREPAAAAAALPGSSSPRGFSASGAI</sequence>
<name>A0A4Z2JCL7_9TELE</name>
<accession>A0A4Z2JCL7</accession>
<reference evidence="2 3" key="1">
    <citation type="submission" date="2019-03" db="EMBL/GenBank/DDBJ databases">
        <title>First draft genome of Liparis tanakae, snailfish: a comprehensive survey of snailfish specific genes.</title>
        <authorList>
            <person name="Kim W."/>
            <person name="Song I."/>
            <person name="Jeong J.-H."/>
            <person name="Kim D."/>
            <person name="Kim S."/>
            <person name="Ryu S."/>
            <person name="Song J.Y."/>
            <person name="Lee S.K."/>
        </authorList>
    </citation>
    <scope>NUCLEOTIDE SEQUENCE [LARGE SCALE GENOMIC DNA]</scope>
    <source>
        <tissue evidence="2">Muscle</tissue>
    </source>
</reference>
<protein>
    <submittedName>
        <fullName evidence="2">Uncharacterized protein</fullName>
    </submittedName>
</protein>
<comment type="caution">
    <text evidence="2">The sequence shown here is derived from an EMBL/GenBank/DDBJ whole genome shotgun (WGS) entry which is preliminary data.</text>
</comment>